<evidence type="ECO:0000256" key="10">
    <source>
        <dbReference type="SAM" id="Phobius"/>
    </source>
</evidence>
<dbReference type="GO" id="GO:0033617">
    <property type="term" value="P:mitochondrial respiratory chain complex IV assembly"/>
    <property type="evidence" value="ECO:0007669"/>
    <property type="project" value="InterPro"/>
</dbReference>
<comment type="subcellular location">
    <subcellularLocation>
        <location evidence="1">Membrane</location>
        <topology evidence="1">Single-pass membrane protein</topology>
    </subcellularLocation>
    <subcellularLocation>
        <location evidence="2">Mitochondrion membrane</location>
    </subcellularLocation>
</comment>
<keyword evidence="9" id="KW-0175">Coiled coil</keyword>
<dbReference type="AlphaFoldDB" id="A0A1B7TIJ5"/>
<evidence type="ECO:0000256" key="3">
    <source>
        <dbReference type="ARBA" id="ARBA00022692"/>
    </source>
</evidence>
<keyword evidence="4" id="KW-0809">Transit peptide</keyword>
<keyword evidence="5 10" id="KW-1133">Transmembrane helix</keyword>
<evidence type="ECO:0000256" key="1">
    <source>
        <dbReference type="ARBA" id="ARBA00004167"/>
    </source>
</evidence>
<reference evidence="12" key="1">
    <citation type="journal article" date="2016" name="Proc. Natl. Acad. Sci. U.S.A.">
        <title>Comparative genomics of biotechnologically important yeasts.</title>
        <authorList>
            <person name="Riley R."/>
            <person name="Haridas S."/>
            <person name="Wolfe K.H."/>
            <person name="Lopes M.R."/>
            <person name="Hittinger C.T."/>
            <person name="Goeker M."/>
            <person name="Salamov A.A."/>
            <person name="Wisecaver J.H."/>
            <person name="Long T.M."/>
            <person name="Calvey C.H."/>
            <person name="Aerts A.L."/>
            <person name="Barry K.W."/>
            <person name="Choi C."/>
            <person name="Clum A."/>
            <person name="Coughlan A.Y."/>
            <person name="Deshpande S."/>
            <person name="Douglass A.P."/>
            <person name="Hanson S.J."/>
            <person name="Klenk H.-P."/>
            <person name="LaButti K.M."/>
            <person name="Lapidus A."/>
            <person name="Lindquist E.A."/>
            <person name="Lipzen A.M."/>
            <person name="Meier-Kolthoff J.P."/>
            <person name="Ohm R.A."/>
            <person name="Otillar R.P."/>
            <person name="Pangilinan J.L."/>
            <person name="Peng Y."/>
            <person name="Rokas A."/>
            <person name="Rosa C.A."/>
            <person name="Scheuner C."/>
            <person name="Sibirny A.A."/>
            <person name="Slot J.C."/>
            <person name="Stielow J.B."/>
            <person name="Sun H."/>
            <person name="Kurtzman C.P."/>
            <person name="Blackwell M."/>
            <person name="Grigoriev I.V."/>
            <person name="Jeffries T.W."/>
        </authorList>
    </citation>
    <scope>NUCLEOTIDE SEQUENCE [LARGE SCALE GENOMIC DNA]</scope>
    <source>
        <strain evidence="12">NRRL Y-1626</strain>
    </source>
</reference>
<protein>
    <submittedName>
        <fullName evidence="11">Uncharacterized protein</fullName>
    </submittedName>
</protein>
<gene>
    <name evidence="11" type="ORF">HANVADRAFT_47232</name>
</gene>
<evidence type="ECO:0000256" key="2">
    <source>
        <dbReference type="ARBA" id="ARBA00004325"/>
    </source>
</evidence>
<dbReference type="OrthoDB" id="18175at2759"/>
<dbReference type="EMBL" id="LXPE01000003">
    <property type="protein sequence ID" value="OBA28559.1"/>
    <property type="molecule type" value="Genomic_DNA"/>
</dbReference>
<evidence type="ECO:0000256" key="7">
    <source>
        <dbReference type="ARBA" id="ARBA00023136"/>
    </source>
</evidence>
<keyword evidence="3 10" id="KW-0812">Transmembrane</keyword>
<dbReference type="PANTHER" id="PTHR33968">
    <property type="entry name" value="PROTEIN PET100 HOMOLOG, MITOCHONDRIAL"/>
    <property type="match status" value="1"/>
</dbReference>
<dbReference type="PANTHER" id="PTHR33968:SF1">
    <property type="entry name" value="PROTEIN PET100 HOMOLOG, MITOCHONDRIAL"/>
    <property type="match status" value="1"/>
</dbReference>
<keyword evidence="12" id="KW-1185">Reference proteome</keyword>
<dbReference type="GO" id="GO:0005743">
    <property type="term" value="C:mitochondrial inner membrane"/>
    <property type="evidence" value="ECO:0007669"/>
    <property type="project" value="TreeGrafter"/>
</dbReference>
<evidence type="ECO:0000256" key="6">
    <source>
        <dbReference type="ARBA" id="ARBA00023128"/>
    </source>
</evidence>
<evidence type="ECO:0000313" key="12">
    <source>
        <dbReference type="Proteomes" id="UP000092321"/>
    </source>
</evidence>
<accession>A0A1B7TIJ5</accession>
<evidence type="ECO:0000256" key="9">
    <source>
        <dbReference type="SAM" id="Coils"/>
    </source>
</evidence>
<evidence type="ECO:0000256" key="5">
    <source>
        <dbReference type="ARBA" id="ARBA00022989"/>
    </source>
</evidence>
<evidence type="ECO:0000256" key="4">
    <source>
        <dbReference type="ARBA" id="ARBA00022946"/>
    </source>
</evidence>
<evidence type="ECO:0000313" key="11">
    <source>
        <dbReference type="EMBL" id="OBA28559.1"/>
    </source>
</evidence>
<evidence type="ECO:0000256" key="8">
    <source>
        <dbReference type="ARBA" id="ARBA00038077"/>
    </source>
</evidence>
<organism evidence="11 12">
    <name type="scientific">Hanseniaspora valbyensis NRRL Y-1626</name>
    <dbReference type="NCBI Taxonomy" id="766949"/>
    <lineage>
        <taxon>Eukaryota</taxon>
        <taxon>Fungi</taxon>
        <taxon>Dikarya</taxon>
        <taxon>Ascomycota</taxon>
        <taxon>Saccharomycotina</taxon>
        <taxon>Saccharomycetes</taxon>
        <taxon>Saccharomycodales</taxon>
        <taxon>Saccharomycodaceae</taxon>
        <taxon>Hanseniaspora</taxon>
    </lineage>
</organism>
<sequence length="128" mass="15162">MQRIPKIPRTIADVQKSYKATPPAQINKQFRQRSFLEVFRLALCIAAPITVMYYVGTDTKEKFADYDFFPDNQHTVTNLPKSKLEIELELTKLKKERLERRLTLQERLINEFGVEDFEAEKERILNKK</sequence>
<dbReference type="Pfam" id="PF09803">
    <property type="entry name" value="Pet100"/>
    <property type="match status" value="1"/>
</dbReference>
<dbReference type="Proteomes" id="UP000092321">
    <property type="component" value="Unassembled WGS sequence"/>
</dbReference>
<feature type="transmembrane region" description="Helical" evidence="10">
    <location>
        <begin position="38"/>
        <end position="56"/>
    </location>
</feature>
<dbReference type="InterPro" id="IPR018625">
    <property type="entry name" value="Pet100"/>
</dbReference>
<comment type="similarity">
    <text evidence="8">Belongs to the PET100 family.</text>
</comment>
<feature type="coiled-coil region" evidence="9">
    <location>
        <begin position="81"/>
        <end position="108"/>
    </location>
</feature>
<keyword evidence="6" id="KW-0496">Mitochondrion</keyword>
<dbReference type="GO" id="GO:0051082">
    <property type="term" value="F:unfolded protein binding"/>
    <property type="evidence" value="ECO:0007669"/>
    <property type="project" value="TreeGrafter"/>
</dbReference>
<comment type="caution">
    <text evidence="11">The sequence shown here is derived from an EMBL/GenBank/DDBJ whole genome shotgun (WGS) entry which is preliminary data.</text>
</comment>
<name>A0A1B7TIJ5_9ASCO</name>
<proteinExistence type="inferred from homology"/>
<keyword evidence="7 10" id="KW-0472">Membrane</keyword>